<accession>A0A8G0VT14</accession>
<evidence type="ECO:0000313" key="1">
    <source>
        <dbReference type="EMBL" id="QYW05796.1"/>
    </source>
</evidence>
<proteinExistence type="predicted"/>
<dbReference type="EMBL" id="MZ600204">
    <property type="protein sequence ID" value="QYW05796.1"/>
    <property type="molecule type" value="Viral_cRNA"/>
</dbReference>
<organism evidence="1">
    <name type="scientific">Orthomyxoviridae sp</name>
    <dbReference type="NCBI Taxonomy" id="1955168"/>
    <lineage>
        <taxon>Viruses</taxon>
        <taxon>Riboviria</taxon>
        <taxon>Orthornavirae</taxon>
        <taxon>Negarnaviricota</taxon>
        <taxon>Polyploviricotina</taxon>
        <taxon>Insthoviricetes</taxon>
        <taxon>Articulavirales</taxon>
        <taxon>Orthomyxoviridae</taxon>
    </lineage>
</organism>
<name>A0A8G0VT14_9ORTO</name>
<sequence>MTDTYNKQVLLALCKKLKEASPRAIEILRTQPLCNLKMVQRKAKNVKDPNPLASMMSTISMKYPISVDVERARDINMPTHFLHDADAHQHGRVLCKLEAVEWYINNATLPSENIKKAIDVLYEGKREQVRFFYSFNWESAHVRYGVTYIQRQLINMQEVNVSIPRHLKTDYIMAVLMPQYILDYGQLSPSVLTHLEKIRDLTLVSKMTIQSQLRILLNTLDSKPRYVPCLPNETVKVNRIRHSFASSMYVIHVSKTHLTKDSTHKDLVNKLGQAIHILLSRKEDHKKMYNYLCQATFEGEDLLQVCAPRKGWLGRSNFIWRIILKLEIGCQEEILSG</sequence>
<protein>
    <submittedName>
        <fullName evidence="1">Polymerase PB2</fullName>
    </submittedName>
</protein>
<reference evidence="1" key="1">
    <citation type="submission" date="2021-06" db="EMBL/GenBank/DDBJ databases">
        <title>Virome of bat-infesting arthropods: highly divergent viruses in different vectors.</title>
        <authorList>
            <person name="Xu Z."/>
            <person name="Chen X."/>
            <person name="Shi M."/>
            <person name="Guodong L."/>
        </authorList>
    </citation>
    <scope>NUCLEOTIDE SEQUENCE</scope>
    <source>
        <strain evidence="1">L6</strain>
    </source>
</reference>